<dbReference type="InterPro" id="IPR029063">
    <property type="entry name" value="SAM-dependent_MTases_sf"/>
</dbReference>
<dbReference type="PANTHER" id="PTHR11061">
    <property type="entry name" value="RNA M5U METHYLTRANSFERASE"/>
    <property type="match status" value="1"/>
</dbReference>
<evidence type="ECO:0000256" key="4">
    <source>
        <dbReference type="PROSITE-ProRule" id="PRU01024"/>
    </source>
</evidence>
<dbReference type="GO" id="GO:0070041">
    <property type="term" value="F:rRNA (uridine-C5-)-methyltransferase activity"/>
    <property type="evidence" value="ECO:0007669"/>
    <property type="project" value="TreeGrafter"/>
</dbReference>
<dbReference type="RefSeq" id="WP_234994216.1">
    <property type="nucleotide sequence ID" value="NZ_FYEZ01000001.1"/>
</dbReference>
<dbReference type="PROSITE" id="PS01230">
    <property type="entry name" value="TRMA_1"/>
    <property type="match status" value="1"/>
</dbReference>
<comment type="similarity">
    <text evidence="4">Belongs to the class I-like SAM-binding methyltransferase superfamily. RNA M5U methyltransferase family.</text>
</comment>
<feature type="active site" evidence="5">
    <location>
        <position position="338"/>
    </location>
</feature>
<evidence type="ECO:0000313" key="7">
    <source>
        <dbReference type="Proteomes" id="UP000198122"/>
    </source>
</evidence>
<keyword evidence="7" id="KW-1185">Reference proteome</keyword>
<evidence type="ECO:0000313" key="6">
    <source>
        <dbReference type="EMBL" id="SNC60135.1"/>
    </source>
</evidence>
<dbReference type="EMBL" id="FYEZ01000001">
    <property type="protein sequence ID" value="SNC60135.1"/>
    <property type="molecule type" value="Genomic_DNA"/>
</dbReference>
<dbReference type="Gene3D" id="3.40.50.150">
    <property type="entry name" value="Vaccinia Virus protein VP39"/>
    <property type="match status" value="1"/>
</dbReference>
<evidence type="ECO:0000256" key="5">
    <source>
        <dbReference type="PROSITE-ProRule" id="PRU10015"/>
    </source>
</evidence>
<dbReference type="SUPFAM" id="SSF53335">
    <property type="entry name" value="S-adenosyl-L-methionine-dependent methyltransferases"/>
    <property type="match status" value="1"/>
</dbReference>
<evidence type="ECO:0000256" key="2">
    <source>
        <dbReference type="ARBA" id="ARBA00022679"/>
    </source>
</evidence>
<feature type="binding site" evidence="4">
    <location>
        <position position="267"/>
    </location>
    <ligand>
        <name>S-adenosyl-L-methionine</name>
        <dbReference type="ChEBI" id="CHEBI:59789"/>
    </ligand>
</feature>
<keyword evidence="2 4" id="KW-0808">Transferase</keyword>
<dbReference type="Proteomes" id="UP000198122">
    <property type="component" value="Unassembled WGS sequence"/>
</dbReference>
<feature type="active site" description="Nucleophile" evidence="4">
    <location>
        <position position="338"/>
    </location>
</feature>
<name>A0A212T292_9MICO</name>
<reference evidence="6 7" key="1">
    <citation type="submission" date="2017-06" db="EMBL/GenBank/DDBJ databases">
        <authorList>
            <person name="Kim H.J."/>
            <person name="Triplett B.A."/>
        </authorList>
    </citation>
    <scope>NUCLEOTIDE SEQUENCE [LARGE SCALE GENOMIC DNA]</scope>
    <source>
        <strain evidence="6 7">DSM 22179</strain>
    </source>
</reference>
<keyword evidence="3 4" id="KW-0949">S-adenosyl-L-methionine</keyword>
<accession>A0A212T292</accession>
<proteinExistence type="inferred from homology"/>
<dbReference type="Gene3D" id="2.40.50.1070">
    <property type="match status" value="1"/>
</dbReference>
<feature type="binding site" evidence="4">
    <location>
        <position position="217"/>
    </location>
    <ligand>
        <name>S-adenosyl-L-methionine</name>
        <dbReference type="ChEBI" id="CHEBI:59789"/>
    </ligand>
</feature>
<organism evidence="6 7">
    <name type="scientific">Kytococcus aerolatus</name>
    <dbReference type="NCBI Taxonomy" id="592308"/>
    <lineage>
        <taxon>Bacteria</taxon>
        <taxon>Bacillati</taxon>
        <taxon>Actinomycetota</taxon>
        <taxon>Actinomycetes</taxon>
        <taxon>Micrococcales</taxon>
        <taxon>Kytococcaceae</taxon>
        <taxon>Kytococcus</taxon>
    </lineage>
</organism>
<evidence type="ECO:0000256" key="3">
    <source>
        <dbReference type="ARBA" id="ARBA00022691"/>
    </source>
</evidence>
<gene>
    <name evidence="6" type="ORF">SAMN05445756_0213</name>
</gene>
<dbReference type="InterPro" id="IPR030390">
    <property type="entry name" value="MeTrfase_TrmA_AS"/>
</dbReference>
<dbReference type="PANTHER" id="PTHR11061:SF30">
    <property type="entry name" value="TRNA (URACIL(54)-C(5))-METHYLTRANSFERASE"/>
    <property type="match status" value="1"/>
</dbReference>
<protein>
    <submittedName>
        <fullName evidence="6">23S rRNA m(5)U-747 methyltransferase</fullName>
    </submittedName>
</protein>
<dbReference type="CDD" id="cd02440">
    <property type="entry name" value="AdoMet_MTases"/>
    <property type="match status" value="1"/>
</dbReference>
<dbReference type="Pfam" id="PF05958">
    <property type="entry name" value="tRNA_U5-meth_tr"/>
    <property type="match status" value="1"/>
</dbReference>
<dbReference type="PROSITE" id="PS51687">
    <property type="entry name" value="SAM_MT_RNA_M5U"/>
    <property type="match status" value="1"/>
</dbReference>
<feature type="binding site" evidence="4">
    <location>
        <position position="246"/>
    </location>
    <ligand>
        <name>S-adenosyl-L-methionine</name>
        <dbReference type="ChEBI" id="CHEBI:59789"/>
    </ligand>
</feature>
<keyword evidence="1 4" id="KW-0489">Methyltransferase</keyword>
<sequence>MSALPLHCPHHEAGRCGSCTLLPTPLTTQLARKQEAVAARLADHVPSVAWQPPRGSAPWGFRNKAKLVVGGTAAEPTLGIRDEQGRGVDLRTCGLYPPDLLPVFDRLARFVTRAALPPYDLARRRGELKHLVLTRSAASELMLRIVLRSEAPLPRVEEHLPGLLADLPRLRVVSANLHPAHAAVLAGPTEIPLTEATLLGMPMGPVTLRLGPDGFFQTNTEVAEALYARATGWLMESGARTVADLYCGVGGFALHAAHAGLEAVGVEISADAVRAAESAAGDLPARFVCADAADPASVTAAAGEVDAVLVNPPRRGLGADLVAALAAGTQRTLVYSSCNPATLARDLAGLTGWRVTRAQLFDMFPHTEHAEVLVELRPARLSA</sequence>
<feature type="binding site" evidence="4">
    <location>
        <position position="311"/>
    </location>
    <ligand>
        <name>S-adenosyl-L-methionine</name>
        <dbReference type="ChEBI" id="CHEBI:59789"/>
    </ligand>
</feature>
<dbReference type="AlphaFoldDB" id="A0A212T292"/>
<dbReference type="InterPro" id="IPR010280">
    <property type="entry name" value="U5_MeTrfase_fam"/>
</dbReference>
<dbReference type="GO" id="GO:0070475">
    <property type="term" value="P:rRNA base methylation"/>
    <property type="evidence" value="ECO:0007669"/>
    <property type="project" value="TreeGrafter"/>
</dbReference>
<evidence type="ECO:0000256" key="1">
    <source>
        <dbReference type="ARBA" id="ARBA00022603"/>
    </source>
</evidence>